<dbReference type="PROSITE" id="PS51085">
    <property type="entry name" value="2FE2S_FER_2"/>
    <property type="match status" value="1"/>
</dbReference>
<dbReference type="GO" id="GO:0046872">
    <property type="term" value="F:metal ion binding"/>
    <property type="evidence" value="ECO:0007669"/>
    <property type="project" value="UniProtKB-KW"/>
</dbReference>
<dbReference type="EMBL" id="FOFG01000006">
    <property type="protein sequence ID" value="SEQ66866.1"/>
    <property type="molecule type" value="Genomic_DNA"/>
</dbReference>
<comment type="cofactor">
    <cofactor evidence="1">
        <name>FAD</name>
        <dbReference type="ChEBI" id="CHEBI:57692"/>
    </cofactor>
</comment>
<gene>
    <name evidence="12" type="ORF">SAMN05216548_106193</name>
</gene>
<evidence type="ECO:0000256" key="7">
    <source>
        <dbReference type="ARBA" id="ARBA00023004"/>
    </source>
</evidence>
<dbReference type="InterPro" id="IPR017927">
    <property type="entry name" value="FAD-bd_FR_type"/>
</dbReference>
<protein>
    <submittedName>
        <fullName evidence="12">Ferredoxin-NADP reductase</fullName>
    </submittedName>
</protein>
<accession>A0A1H9HWY0</accession>
<dbReference type="SUPFAM" id="SSF54292">
    <property type="entry name" value="2Fe-2S ferredoxin-like"/>
    <property type="match status" value="1"/>
</dbReference>
<keyword evidence="4" id="KW-0479">Metal-binding</keyword>
<dbReference type="CDD" id="cd00207">
    <property type="entry name" value="fer2"/>
    <property type="match status" value="1"/>
</dbReference>
<evidence type="ECO:0000256" key="5">
    <source>
        <dbReference type="ARBA" id="ARBA00022827"/>
    </source>
</evidence>
<dbReference type="GO" id="GO:0016491">
    <property type="term" value="F:oxidoreductase activity"/>
    <property type="evidence" value="ECO:0007669"/>
    <property type="project" value="UniProtKB-KW"/>
</dbReference>
<evidence type="ECO:0000256" key="1">
    <source>
        <dbReference type="ARBA" id="ARBA00001974"/>
    </source>
</evidence>
<evidence type="ECO:0000259" key="10">
    <source>
        <dbReference type="PROSITE" id="PS51085"/>
    </source>
</evidence>
<dbReference type="InterPro" id="IPR050415">
    <property type="entry name" value="MRET"/>
</dbReference>
<dbReference type="InterPro" id="IPR036010">
    <property type="entry name" value="2Fe-2S_ferredoxin-like_sf"/>
</dbReference>
<evidence type="ECO:0000313" key="13">
    <source>
        <dbReference type="Proteomes" id="UP000199647"/>
    </source>
</evidence>
<dbReference type="Pfam" id="PF00970">
    <property type="entry name" value="FAD_binding_6"/>
    <property type="match status" value="1"/>
</dbReference>
<evidence type="ECO:0000256" key="6">
    <source>
        <dbReference type="ARBA" id="ARBA00023002"/>
    </source>
</evidence>
<proteinExistence type="inferred from homology"/>
<dbReference type="Gene3D" id="3.10.20.30">
    <property type="match status" value="1"/>
</dbReference>
<reference evidence="12 13" key="1">
    <citation type="submission" date="2016-10" db="EMBL/GenBank/DDBJ databases">
        <authorList>
            <person name="de Groot N.N."/>
        </authorList>
    </citation>
    <scope>NUCLEOTIDE SEQUENCE [LARGE SCALE GENOMIC DNA]</scope>
    <source>
        <strain evidence="12 13">A52C2</strain>
    </source>
</reference>
<dbReference type="InterPro" id="IPR001041">
    <property type="entry name" value="2Fe-2S_ferredoxin-type"/>
</dbReference>
<dbReference type="PANTHER" id="PTHR47354:SF6">
    <property type="entry name" value="NADH OXIDOREDUCTASE HCR"/>
    <property type="match status" value="1"/>
</dbReference>
<evidence type="ECO:0000313" key="12">
    <source>
        <dbReference type="EMBL" id="SEQ66866.1"/>
    </source>
</evidence>
<dbReference type="Proteomes" id="UP000199647">
    <property type="component" value="Unassembled WGS sequence"/>
</dbReference>
<keyword evidence="13" id="KW-1185">Reference proteome</keyword>
<dbReference type="SUPFAM" id="SSF63380">
    <property type="entry name" value="Riboflavin synthase domain-like"/>
    <property type="match status" value="1"/>
</dbReference>
<keyword evidence="5" id="KW-0274">FAD</keyword>
<dbReference type="PANTHER" id="PTHR47354">
    <property type="entry name" value="NADH OXIDOREDUCTASE HCR"/>
    <property type="match status" value="1"/>
</dbReference>
<dbReference type="AlphaFoldDB" id="A0A1H9HWY0"/>
<evidence type="ECO:0000256" key="3">
    <source>
        <dbReference type="ARBA" id="ARBA00022714"/>
    </source>
</evidence>
<dbReference type="Pfam" id="PF00111">
    <property type="entry name" value="Fer2"/>
    <property type="match status" value="1"/>
</dbReference>
<evidence type="ECO:0000256" key="2">
    <source>
        <dbReference type="ARBA" id="ARBA00022630"/>
    </source>
</evidence>
<sequence>MNAPAVALLDEPAARFLGDLPLWDADCEDLLVCRQVRVETHDVKTFVFQSRSPSLFRYFPGQFLTLDLEIGGEIVNRCYTISSAPTRPGTVSITVKRVPGGPASNWLHDNLRAGDMVRAVGPMGEFTCLDHPAPKYLFLSGGSGITPLMSMARTFHDLAEPRDIVFVHNARSPADIIFRQELELIAKNAPSFRFAPVCETDGSGERWHGLHGRLGLDMLRLIAPDFAERTIFTCGPAPYMAAVRAMLGQAGFDMARYHEESFSFEDLSPAVVEEVLEQEAPATKTFRVEFAKSKRVVECPADVPILTAARTAGMRLPSSCTKGMCGTCKSKKLSGEVAMTHQGGIRQREVDQGMILICCAKPLSDLVIDR</sequence>
<dbReference type="GO" id="GO:0051537">
    <property type="term" value="F:2 iron, 2 sulfur cluster binding"/>
    <property type="evidence" value="ECO:0007669"/>
    <property type="project" value="UniProtKB-KW"/>
</dbReference>
<dbReference type="RefSeq" id="WP_092496541.1">
    <property type="nucleotide sequence ID" value="NZ_FOFG01000006.1"/>
</dbReference>
<keyword evidence="6" id="KW-0560">Oxidoreductase</keyword>
<keyword evidence="8" id="KW-0411">Iron-sulfur</keyword>
<evidence type="ECO:0000259" key="11">
    <source>
        <dbReference type="PROSITE" id="PS51384"/>
    </source>
</evidence>
<dbReference type="InterPro" id="IPR039261">
    <property type="entry name" value="FNR_nucleotide-bd"/>
</dbReference>
<dbReference type="PROSITE" id="PS00197">
    <property type="entry name" value="2FE2S_FER_1"/>
    <property type="match status" value="1"/>
</dbReference>
<dbReference type="Gene3D" id="3.40.50.80">
    <property type="entry name" value="Nucleotide-binding domain of ferredoxin-NADP reductase (FNR) module"/>
    <property type="match status" value="1"/>
</dbReference>
<comment type="similarity">
    <text evidence="9">In the N-terminal section; belongs to the FAD-binding oxidoreductase type 6 family.</text>
</comment>
<dbReference type="InterPro" id="IPR001433">
    <property type="entry name" value="OxRdtase_FAD/NAD-bd"/>
</dbReference>
<dbReference type="SUPFAM" id="SSF52343">
    <property type="entry name" value="Ferredoxin reductase-like, C-terminal NADP-linked domain"/>
    <property type="match status" value="1"/>
</dbReference>
<dbReference type="InterPro" id="IPR008333">
    <property type="entry name" value="Cbr1-like_FAD-bd_dom"/>
</dbReference>
<dbReference type="Pfam" id="PF00175">
    <property type="entry name" value="NAD_binding_1"/>
    <property type="match status" value="1"/>
</dbReference>
<evidence type="ECO:0000256" key="4">
    <source>
        <dbReference type="ARBA" id="ARBA00022723"/>
    </source>
</evidence>
<name>A0A1H9HWY0_9HYPH</name>
<dbReference type="InterPro" id="IPR017938">
    <property type="entry name" value="Riboflavin_synthase-like_b-brl"/>
</dbReference>
<keyword evidence="3" id="KW-0001">2Fe-2S</keyword>
<dbReference type="InterPro" id="IPR006058">
    <property type="entry name" value="2Fe2S_fd_BS"/>
</dbReference>
<dbReference type="Gene3D" id="2.40.30.10">
    <property type="entry name" value="Translation factors"/>
    <property type="match status" value="1"/>
</dbReference>
<evidence type="ECO:0000256" key="8">
    <source>
        <dbReference type="ARBA" id="ARBA00023014"/>
    </source>
</evidence>
<dbReference type="PROSITE" id="PS51384">
    <property type="entry name" value="FAD_FR"/>
    <property type="match status" value="1"/>
</dbReference>
<keyword evidence="2" id="KW-0285">Flavoprotein</keyword>
<keyword evidence="7" id="KW-0408">Iron</keyword>
<dbReference type="PRINTS" id="PR00410">
    <property type="entry name" value="PHEHYDRXLASE"/>
</dbReference>
<dbReference type="CDD" id="cd06215">
    <property type="entry name" value="FNR_iron_sulfur_binding_1"/>
    <property type="match status" value="1"/>
</dbReference>
<feature type="domain" description="2Fe-2S ferredoxin-type" evidence="10">
    <location>
        <begin position="286"/>
        <end position="370"/>
    </location>
</feature>
<dbReference type="OrthoDB" id="9796486at2"/>
<evidence type="ECO:0000256" key="9">
    <source>
        <dbReference type="ARBA" id="ARBA00061434"/>
    </source>
</evidence>
<feature type="domain" description="FAD-binding FR-type" evidence="11">
    <location>
        <begin position="25"/>
        <end position="129"/>
    </location>
</feature>
<dbReference type="InterPro" id="IPR012675">
    <property type="entry name" value="Beta-grasp_dom_sf"/>
</dbReference>
<dbReference type="STRING" id="1855383.SAMN05216548_106193"/>
<organism evidence="12 13">
    <name type="scientific">Faunimonas pinastri</name>
    <dbReference type="NCBI Taxonomy" id="1855383"/>
    <lineage>
        <taxon>Bacteria</taxon>
        <taxon>Pseudomonadati</taxon>
        <taxon>Pseudomonadota</taxon>
        <taxon>Alphaproteobacteria</taxon>
        <taxon>Hyphomicrobiales</taxon>
        <taxon>Afifellaceae</taxon>
        <taxon>Faunimonas</taxon>
    </lineage>
</organism>